<evidence type="ECO:0000259" key="7">
    <source>
        <dbReference type="PROSITE" id="PS51379"/>
    </source>
</evidence>
<dbReference type="PROSITE" id="PS51379">
    <property type="entry name" value="4FE4S_FER_2"/>
    <property type="match status" value="1"/>
</dbReference>
<accession>A0A3B1C885</accession>
<dbReference type="GO" id="GO:0051539">
    <property type="term" value="F:4 iron, 4 sulfur cluster binding"/>
    <property type="evidence" value="ECO:0007669"/>
    <property type="project" value="UniProtKB-KW"/>
</dbReference>
<dbReference type="PANTHER" id="PTHR43551:SF1">
    <property type="entry name" value="HETERODISULFIDE REDUCTASE"/>
    <property type="match status" value="1"/>
</dbReference>
<evidence type="ECO:0000256" key="2">
    <source>
        <dbReference type="ARBA" id="ARBA00022485"/>
    </source>
</evidence>
<sequence>MADFKVDKLTGKITIPKVDKGAALSMKLHPASEEHNKALGFPGKRVDNWQEKAIDKMGELLSKYKSLRVYMDICVRCGACADKCHYFIGTGDPNNMPVARQELMRKVYRKNFGAGRIMPNLSGSEDLTEDVLDEWWNYY</sequence>
<keyword evidence="6" id="KW-0411">Iron-sulfur</keyword>
<keyword evidence="5" id="KW-0408">Iron</keyword>
<dbReference type="EMBL" id="UOGE01000038">
    <property type="protein sequence ID" value="VAX19090.1"/>
    <property type="molecule type" value="Genomic_DNA"/>
</dbReference>
<keyword evidence="1" id="KW-0813">Transport</keyword>
<dbReference type="SUPFAM" id="SSF46548">
    <property type="entry name" value="alpha-helical ferredoxin"/>
    <property type="match status" value="1"/>
</dbReference>
<reference evidence="8" key="1">
    <citation type="submission" date="2018-06" db="EMBL/GenBank/DDBJ databases">
        <authorList>
            <person name="Zhirakovskaya E."/>
        </authorList>
    </citation>
    <scope>NUCLEOTIDE SEQUENCE</scope>
</reference>
<dbReference type="InterPro" id="IPR017896">
    <property type="entry name" value="4Fe4S_Fe-S-bd"/>
</dbReference>
<keyword evidence="3" id="KW-0479">Metal-binding</keyword>
<feature type="non-terminal residue" evidence="8">
    <location>
        <position position="139"/>
    </location>
</feature>
<name>A0A3B1C885_9ZZZZ</name>
<gene>
    <name evidence="8" type="ORF">MNBD_NITROSPINAE02-1316</name>
</gene>
<protein>
    <submittedName>
        <fullName evidence="8">Sulfite reduction-associated complex DsrMKJOP protein DsrK (=HmeD)</fullName>
    </submittedName>
</protein>
<dbReference type="PANTHER" id="PTHR43551">
    <property type="entry name" value="FUMARATE REDUCTASE IRON-SULFUR SUBUNIT"/>
    <property type="match status" value="1"/>
</dbReference>
<organism evidence="8">
    <name type="scientific">hydrothermal vent metagenome</name>
    <dbReference type="NCBI Taxonomy" id="652676"/>
    <lineage>
        <taxon>unclassified sequences</taxon>
        <taxon>metagenomes</taxon>
        <taxon>ecological metagenomes</taxon>
    </lineage>
</organism>
<dbReference type="AlphaFoldDB" id="A0A3B1C885"/>
<evidence type="ECO:0000256" key="3">
    <source>
        <dbReference type="ARBA" id="ARBA00022723"/>
    </source>
</evidence>
<evidence type="ECO:0000256" key="5">
    <source>
        <dbReference type="ARBA" id="ARBA00023004"/>
    </source>
</evidence>
<evidence type="ECO:0000256" key="1">
    <source>
        <dbReference type="ARBA" id="ARBA00022448"/>
    </source>
</evidence>
<evidence type="ECO:0000256" key="6">
    <source>
        <dbReference type="ARBA" id="ARBA00023014"/>
    </source>
</evidence>
<keyword evidence="4" id="KW-0249">Electron transport</keyword>
<dbReference type="GO" id="GO:0046872">
    <property type="term" value="F:metal ion binding"/>
    <property type="evidence" value="ECO:0007669"/>
    <property type="project" value="UniProtKB-KW"/>
</dbReference>
<evidence type="ECO:0000313" key="8">
    <source>
        <dbReference type="EMBL" id="VAX19090.1"/>
    </source>
</evidence>
<proteinExistence type="predicted"/>
<evidence type="ECO:0000256" key="4">
    <source>
        <dbReference type="ARBA" id="ARBA00022982"/>
    </source>
</evidence>
<keyword evidence="2" id="KW-0004">4Fe-4S</keyword>
<feature type="domain" description="4Fe-4S ferredoxin-type" evidence="7">
    <location>
        <begin position="65"/>
        <end position="94"/>
    </location>
</feature>